<accession>O67822</accession>
<dbReference type="GO" id="GO:0005886">
    <property type="term" value="C:plasma membrane"/>
    <property type="evidence" value="ECO:0000318"/>
    <property type="project" value="GO_Central"/>
</dbReference>
<dbReference type="HOGENOM" id="CLU_116143_0_0_0"/>
<reference evidence="2 3" key="1">
    <citation type="journal article" date="1998" name="Nature">
        <title>The complete genome of the hyperthermophilic bacterium Aquifex aeolicus.</title>
        <authorList>
            <person name="Deckert G."/>
            <person name="Warren P.V."/>
            <person name="Gaasterland T."/>
            <person name="Young W.G."/>
            <person name="Lenox A.L."/>
            <person name="Graham D.E."/>
            <person name="Overbeek R."/>
            <person name="Snead M.A."/>
            <person name="Keller M."/>
            <person name="Aujay M."/>
            <person name="Huber R."/>
            <person name="Feldman R.A."/>
            <person name="Short J.M."/>
            <person name="Olson G.J."/>
            <person name="Swanson R.V."/>
        </authorList>
    </citation>
    <scope>NUCLEOTIDE SEQUENCE [LARGE SCALE GENOMIC DNA]</scope>
    <source>
        <strain evidence="2 3">VF5</strain>
    </source>
</reference>
<feature type="domain" description="RCK C-terminal" evidence="1">
    <location>
        <begin position="81"/>
        <end position="166"/>
    </location>
</feature>
<dbReference type="SUPFAM" id="SSF116726">
    <property type="entry name" value="TrkA C-terminal domain-like"/>
    <property type="match status" value="1"/>
</dbReference>
<proteinExistence type="predicted"/>
<dbReference type="PROSITE" id="PS51202">
    <property type="entry name" value="RCK_C"/>
    <property type="match status" value="1"/>
</dbReference>
<dbReference type="EnsemblBacteria" id="AAC07786">
    <property type="protein sequence ID" value="AAC07786"/>
    <property type="gene ID" value="aq_2028"/>
</dbReference>
<dbReference type="Pfam" id="PF02080">
    <property type="entry name" value="TrkA_C"/>
    <property type="match status" value="1"/>
</dbReference>
<organism evidence="2 3">
    <name type="scientific">Aquifex aeolicus (strain VF5)</name>
    <dbReference type="NCBI Taxonomy" id="224324"/>
    <lineage>
        <taxon>Bacteria</taxon>
        <taxon>Pseudomonadati</taxon>
        <taxon>Aquificota</taxon>
        <taxon>Aquificia</taxon>
        <taxon>Aquificales</taxon>
        <taxon>Aquificaceae</taxon>
        <taxon>Aquifex</taxon>
    </lineage>
</organism>
<dbReference type="InterPro" id="IPR050144">
    <property type="entry name" value="AAE_transporter"/>
</dbReference>
<dbReference type="KEGG" id="aae:aq_2028"/>
<dbReference type="GO" id="GO:0006813">
    <property type="term" value="P:potassium ion transport"/>
    <property type="evidence" value="ECO:0007669"/>
    <property type="project" value="InterPro"/>
</dbReference>
<evidence type="ECO:0000259" key="1">
    <source>
        <dbReference type="PROSITE" id="PS51202"/>
    </source>
</evidence>
<dbReference type="STRING" id="224324.aq_2028"/>
<name>O67822_AQUAE</name>
<evidence type="ECO:0000313" key="2">
    <source>
        <dbReference type="EMBL" id="AAC07786.1"/>
    </source>
</evidence>
<keyword evidence="3" id="KW-1185">Reference proteome</keyword>
<dbReference type="EMBL" id="AE000657">
    <property type="protein sequence ID" value="AAC07786.1"/>
    <property type="molecule type" value="Genomic_DNA"/>
</dbReference>
<dbReference type="InterPro" id="IPR026278">
    <property type="entry name" value="KhtT"/>
</dbReference>
<dbReference type="InterPro" id="IPR006037">
    <property type="entry name" value="RCK_C"/>
</dbReference>
<dbReference type="InterPro" id="IPR036721">
    <property type="entry name" value="RCK_C_sf"/>
</dbReference>
<dbReference type="Proteomes" id="UP000000798">
    <property type="component" value="Chromosome"/>
</dbReference>
<dbReference type="InterPro" id="IPR058776">
    <property type="entry name" value="KhtT-like_N"/>
</dbReference>
<dbReference type="Pfam" id="PF25991">
    <property type="entry name" value="KhtT_N"/>
    <property type="match status" value="1"/>
</dbReference>
<dbReference type="PANTHER" id="PTHR30445:SF8">
    <property type="entry name" value="K(+)_H(+) ANTIPORTER SUBUNIT KHTT"/>
    <property type="match status" value="1"/>
</dbReference>
<dbReference type="Gene3D" id="3.30.70.1450">
    <property type="entry name" value="Regulator of K+ conductance, C-terminal domain"/>
    <property type="match status" value="1"/>
</dbReference>
<dbReference type="PANTHER" id="PTHR30445">
    <property type="entry name" value="K(+)_H(+) ANTIPORTER SUBUNIT KHTT"/>
    <property type="match status" value="1"/>
</dbReference>
<dbReference type="AlphaFoldDB" id="O67822"/>
<dbReference type="PIR" id="B70474">
    <property type="entry name" value="B70474"/>
</dbReference>
<sequence length="169" mass="19020">MNEGSIMKIKETELPGVGKKYTIELEEGGELTLIIHNTGRRELYLVEEEEEEPSCVFSLTEEEARELGFLLAGTTFQTVSTERMELLMKEIVMEWVKVGENSNFIGKTIADLEIRRKTGVSIIAIIRDGEMIPSPDPYKEKIQAGDTLIVVGTREQLIKFLEMCGDCST</sequence>
<dbReference type="InParanoid" id="O67822"/>
<evidence type="ECO:0000313" key="3">
    <source>
        <dbReference type="Proteomes" id="UP000000798"/>
    </source>
</evidence>
<dbReference type="eggNOG" id="COG0490">
    <property type="taxonomic scope" value="Bacteria"/>
</dbReference>
<dbReference type="PIRSF" id="PIRSF005028">
    <property type="entry name" value="KhtT"/>
    <property type="match status" value="1"/>
</dbReference>
<gene>
    <name evidence="2" type="ordered locus">aq_2028</name>
</gene>
<dbReference type="OrthoDB" id="67547at2"/>
<dbReference type="GO" id="GO:0008324">
    <property type="term" value="F:monoatomic cation transmembrane transporter activity"/>
    <property type="evidence" value="ECO:0007669"/>
    <property type="project" value="InterPro"/>
</dbReference>
<protein>
    <recommendedName>
        <fullName evidence="1">RCK C-terminal domain-containing protein</fullName>
    </recommendedName>
</protein>